<sequence length="98" mass="11497">MRLINYKVAKSFVTCKGKSMAEIVKFIYVMIFFLFIFLLSMNVDAGDRRTQDFVFALKCTTEIQCQFMHCRFPFPMAKCLISKCRCCKRIANDYVCTD</sequence>
<protein>
    <submittedName>
        <fullName evidence="1">Uncharacterized protein</fullName>
    </submittedName>
</protein>
<dbReference type="EMBL" id="CASHSV030000024">
    <property type="protein sequence ID" value="CAJ2639610.1"/>
    <property type="molecule type" value="Genomic_DNA"/>
</dbReference>
<proteinExistence type="predicted"/>
<reference evidence="1" key="1">
    <citation type="submission" date="2023-10" db="EMBL/GenBank/DDBJ databases">
        <authorList>
            <person name="Rodriguez Cubillos JULIANA M."/>
            <person name="De Vega J."/>
        </authorList>
    </citation>
    <scope>NUCLEOTIDE SEQUENCE</scope>
</reference>
<dbReference type="Proteomes" id="UP001177021">
    <property type="component" value="Unassembled WGS sequence"/>
</dbReference>
<organism evidence="1 2">
    <name type="scientific">Trifolium pratense</name>
    <name type="common">Red clover</name>
    <dbReference type="NCBI Taxonomy" id="57577"/>
    <lineage>
        <taxon>Eukaryota</taxon>
        <taxon>Viridiplantae</taxon>
        <taxon>Streptophyta</taxon>
        <taxon>Embryophyta</taxon>
        <taxon>Tracheophyta</taxon>
        <taxon>Spermatophyta</taxon>
        <taxon>Magnoliopsida</taxon>
        <taxon>eudicotyledons</taxon>
        <taxon>Gunneridae</taxon>
        <taxon>Pentapetalae</taxon>
        <taxon>rosids</taxon>
        <taxon>fabids</taxon>
        <taxon>Fabales</taxon>
        <taxon>Fabaceae</taxon>
        <taxon>Papilionoideae</taxon>
        <taxon>50 kb inversion clade</taxon>
        <taxon>NPAAA clade</taxon>
        <taxon>Hologalegina</taxon>
        <taxon>IRL clade</taxon>
        <taxon>Trifolieae</taxon>
        <taxon>Trifolium</taxon>
    </lineage>
</organism>
<evidence type="ECO:0000313" key="1">
    <source>
        <dbReference type="EMBL" id="CAJ2639610.1"/>
    </source>
</evidence>
<name>A0ACB0J525_TRIPR</name>
<accession>A0ACB0J525</accession>
<keyword evidence="2" id="KW-1185">Reference proteome</keyword>
<gene>
    <name evidence="1" type="ORF">MILVUS5_LOCUS9607</name>
</gene>
<comment type="caution">
    <text evidence="1">The sequence shown here is derived from an EMBL/GenBank/DDBJ whole genome shotgun (WGS) entry which is preliminary data.</text>
</comment>
<evidence type="ECO:0000313" key="2">
    <source>
        <dbReference type="Proteomes" id="UP001177021"/>
    </source>
</evidence>